<sequence>MAITHQPSLQNEMQRFNLEVVRSDVESGHASDFGVGSDGALRFRNRLCVPKDEDVRKAILQEAHQSPYSVHPSGTKMYKDLKVHYWWPGMKKEIGESVAQCLTCQQVKAERRFPAGKLQSLSIPV</sequence>
<evidence type="ECO:0000259" key="1">
    <source>
        <dbReference type="Pfam" id="PF17921"/>
    </source>
</evidence>
<dbReference type="Pfam" id="PF17921">
    <property type="entry name" value="Integrase_H2C2"/>
    <property type="match status" value="1"/>
</dbReference>
<dbReference type="AlphaFoldDB" id="A0A6V7NIL5"/>
<gene>
    <name evidence="2" type="ORF">CB5_LOCUS1660</name>
</gene>
<dbReference type="FunFam" id="1.10.340.70:FF:000001">
    <property type="entry name" value="Retrovirus-related Pol polyprotein from transposon gypsy-like Protein"/>
    <property type="match status" value="1"/>
</dbReference>
<dbReference type="InterPro" id="IPR041588">
    <property type="entry name" value="Integrase_H2C2"/>
</dbReference>
<proteinExistence type="predicted"/>
<dbReference type="InterPro" id="IPR052160">
    <property type="entry name" value="Gypsy_RT_Integrase-like"/>
</dbReference>
<dbReference type="PANTHER" id="PTHR47266">
    <property type="entry name" value="ENDONUCLEASE-RELATED"/>
    <property type="match status" value="1"/>
</dbReference>
<dbReference type="Gene3D" id="1.10.340.70">
    <property type="match status" value="1"/>
</dbReference>
<name>A0A6V7NIL5_ANACO</name>
<protein>
    <recommendedName>
        <fullName evidence="1">Integrase zinc-binding domain-containing protein</fullName>
    </recommendedName>
</protein>
<accession>A0A6V7NIL5</accession>
<dbReference type="EMBL" id="LR862139">
    <property type="protein sequence ID" value="CAD1818449.1"/>
    <property type="molecule type" value="Genomic_DNA"/>
</dbReference>
<feature type="domain" description="Integrase zinc-binding" evidence="1">
    <location>
        <begin position="52"/>
        <end position="109"/>
    </location>
</feature>
<organism evidence="2">
    <name type="scientific">Ananas comosus var. bracteatus</name>
    <name type="common">red pineapple</name>
    <dbReference type="NCBI Taxonomy" id="296719"/>
    <lineage>
        <taxon>Eukaryota</taxon>
        <taxon>Viridiplantae</taxon>
        <taxon>Streptophyta</taxon>
        <taxon>Embryophyta</taxon>
        <taxon>Tracheophyta</taxon>
        <taxon>Spermatophyta</taxon>
        <taxon>Magnoliopsida</taxon>
        <taxon>Liliopsida</taxon>
        <taxon>Poales</taxon>
        <taxon>Bromeliaceae</taxon>
        <taxon>Bromelioideae</taxon>
        <taxon>Ananas</taxon>
    </lineage>
</organism>
<reference evidence="2" key="1">
    <citation type="submission" date="2020-07" db="EMBL/GenBank/DDBJ databases">
        <authorList>
            <person name="Lin J."/>
        </authorList>
    </citation>
    <scope>NUCLEOTIDE SEQUENCE</scope>
</reference>
<evidence type="ECO:0000313" key="2">
    <source>
        <dbReference type="EMBL" id="CAD1818449.1"/>
    </source>
</evidence>